<evidence type="ECO:0000256" key="1">
    <source>
        <dbReference type="ARBA" id="ARBA00004141"/>
    </source>
</evidence>
<evidence type="ECO:0000256" key="2">
    <source>
        <dbReference type="ARBA" id="ARBA00022692"/>
    </source>
</evidence>
<sequence length="558" mass="60322">MTQPSEKASRFRFFRNFLNWPDLAVGISIAGLLLPQALAYSSIGNLPAQAGIIALIAGLLCYGLLGSSRFALVSPTSSSAVVLAAATASLAGGSTAHKLLIAGGLVIAAGVIFLLAAATRMGSITDFIARPVLRGFTFGLAIVIIIKQMAPVVGIQSQYDNLFYFMLDLAYQFEHWNQPCMGIAILTVGCLFSLEKIKNLPGGIVVILLGIIGSLFIDLPSYGVPLVGSISIEMMELKIPVFSLREWVNLFELSLAMVFILYAESYGSIRSFAMKHGDAIAPNRDLFALGISNLVSGLFQGMPVGAGYSATAANEAYGAKTRMSGIFSMLITLVVLATALPYIERIPQPVLAGIVVYTMLTIVKLSTFEVYFAWKNDRLIAIVSILAVLFLGVLQGLIIAVGISILIMLRQISASTVSELGRLGQSHDFVSMTAFPEARPVSGVLIMRPDQGLFFANTERILQQARQILATHTDPVHTVILSLELTNDMDTTSLEALQDFFTYVAEQEKSLILARLKDPVYGILQFSLGKEFPDVSMSRLSVERAVRLARVKNHPEKS</sequence>
<dbReference type="SUPFAM" id="SSF52091">
    <property type="entry name" value="SpoIIaa-like"/>
    <property type="match status" value="1"/>
</dbReference>
<evidence type="ECO:0000256" key="3">
    <source>
        <dbReference type="ARBA" id="ARBA00022989"/>
    </source>
</evidence>
<proteinExistence type="predicted"/>
<feature type="transmembrane region" description="Helical" evidence="5">
    <location>
        <begin position="49"/>
        <end position="65"/>
    </location>
</feature>
<dbReference type="RefSeq" id="WP_269309910.1">
    <property type="nucleotide sequence ID" value="NZ_CP098242.1"/>
</dbReference>
<keyword evidence="3 5" id="KW-1133">Transmembrane helix</keyword>
<accession>A0A9E9P3C0</accession>
<keyword evidence="2 5" id="KW-0812">Transmembrane</keyword>
<evidence type="ECO:0000313" key="8">
    <source>
        <dbReference type="Proteomes" id="UP001156215"/>
    </source>
</evidence>
<reference evidence="7" key="1">
    <citation type="journal article" date="2022" name="Front. Microbiol.">
        <title>New perspectives on an old grouping: The genomic and phenotypic variability of Oxalobacter formigenes and the implications for calcium oxalate stone prevention.</title>
        <authorList>
            <person name="Chmiel J.A."/>
            <person name="Carr C."/>
            <person name="Stuivenberg G.A."/>
            <person name="Venema R."/>
            <person name="Chanyi R.M."/>
            <person name="Al K.F."/>
            <person name="Giguere D."/>
            <person name="Say H."/>
            <person name="Akouris P.P."/>
            <person name="Dominguez Romero S.A."/>
            <person name="Kwong A."/>
            <person name="Tai V."/>
            <person name="Koval S.F."/>
            <person name="Razvi H."/>
            <person name="Bjazevic J."/>
            <person name="Burton J.P."/>
        </authorList>
    </citation>
    <scope>NUCLEOTIDE SEQUENCE</scope>
    <source>
        <strain evidence="7">WoOx3</strain>
    </source>
</reference>
<name>A0A9E9P3C0_9BURK</name>
<evidence type="ECO:0000313" key="7">
    <source>
        <dbReference type="EMBL" id="WAW10844.1"/>
    </source>
</evidence>
<protein>
    <submittedName>
        <fullName evidence="7">SulP family inorganic anion transporter</fullName>
    </submittedName>
</protein>
<dbReference type="KEGG" id="ovb:NB640_04145"/>
<dbReference type="CDD" id="cd07042">
    <property type="entry name" value="STAS_SulP_like_sulfate_transporter"/>
    <property type="match status" value="1"/>
</dbReference>
<dbReference type="InterPro" id="IPR001902">
    <property type="entry name" value="SLC26A/SulP_fam"/>
</dbReference>
<dbReference type="EMBL" id="CP098242">
    <property type="protein sequence ID" value="WAW10844.1"/>
    <property type="molecule type" value="Genomic_DNA"/>
</dbReference>
<dbReference type="Pfam" id="PF00916">
    <property type="entry name" value="Sulfate_transp"/>
    <property type="match status" value="1"/>
</dbReference>
<feature type="transmembrane region" description="Helical" evidence="5">
    <location>
        <begin position="99"/>
        <end position="119"/>
    </location>
</feature>
<dbReference type="InterPro" id="IPR011547">
    <property type="entry name" value="SLC26A/SulP_dom"/>
</dbReference>
<feature type="transmembrane region" description="Helical" evidence="5">
    <location>
        <begin position="380"/>
        <end position="409"/>
    </location>
</feature>
<dbReference type="Proteomes" id="UP001156215">
    <property type="component" value="Chromosome"/>
</dbReference>
<dbReference type="Pfam" id="PF01740">
    <property type="entry name" value="STAS"/>
    <property type="match status" value="1"/>
</dbReference>
<keyword evidence="4 5" id="KW-0472">Membrane</keyword>
<feature type="transmembrane region" description="Helical" evidence="5">
    <location>
        <begin position="350"/>
        <end position="374"/>
    </location>
</feature>
<evidence type="ECO:0000259" key="6">
    <source>
        <dbReference type="PROSITE" id="PS50801"/>
    </source>
</evidence>
<organism evidence="7 8">
    <name type="scientific">Oxalobacter vibrioformis</name>
    <dbReference type="NCBI Taxonomy" id="933080"/>
    <lineage>
        <taxon>Bacteria</taxon>
        <taxon>Pseudomonadati</taxon>
        <taxon>Pseudomonadota</taxon>
        <taxon>Betaproteobacteria</taxon>
        <taxon>Burkholderiales</taxon>
        <taxon>Oxalobacteraceae</taxon>
        <taxon>Oxalobacter</taxon>
    </lineage>
</organism>
<dbReference type="AlphaFoldDB" id="A0A9E9P3C0"/>
<evidence type="ECO:0000256" key="4">
    <source>
        <dbReference type="ARBA" id="ARBA00023136"/>
    </source>
</evidence>
<gene>
    <name evidence="7" type="ORF">NB640_04145</name>
</gene>
<feature type="domain" description="STAS" evidence="6">
    <location>
        <begin position="434"/>
        <end position="549"/>
    </location>
</feature>
<keyword evidence="8" id="KW-1185">Reference proteome</keyword>
<feature type="transmembrane region" description="Helical" evidence="5">
    <location>
        <begin position="326"/>
        <end position="343"/>
    </location>
</feature>
<feature type="transmembrane region" description="Helical" evidence="5">
    <location>
        <begin position="72"/>
        <end position="93"/>
    </location>
</feature>
<dbReference type="InterPro" id="IPR036513">
    <property type="entry name" value="STAS_dom_sf"/>
</dbReference>
<dbReference type="Gene3D" id="3.30.750.24">
    <property type="entry name" value="STAS domain"/>
    <property type="match status" value="1"/>
</dbReference>
<feature type="transmembrane region" description="Helical" evidence="5">
    <location>
        <begin position="206"/>
        <end position="227"/>
    </location>
</feature>
<dbReference type="PROSITE" id="PS50801">
    <property type="entry name" value="STAS"/>
    <property type="match status" value="1"/>
</dbReference>
<feature type="transmembrane region" description="Helical" evidence="5">
    <location>
        <begin position="247"/>
        <end position="265"/>
    </location>
</feature>
<feature type="transmembrane region" description="Helical" evidence="5">
    <location>
        <begin position="176"/>
        <end position="194"/>
    </location>
</feature>
<dbReference type="PANTHER" id="PTHR11814">
    <property type="entry name" value="SULFATE TRANSPORTER"/>
    <property type="match status" value="1"/>
</dbReference>
<dbReference type="InterPro" id="IPR002645">
    <property type="entry name" value="STAS_dom"/>
</dbReference>
<dbReference type="GO" id="GO:0055085">
    <property type="term" value="P:transmembrane transport"/>
    <property type="evidence" value="ECO:0007669"/>
    <property type="project" value="InterPro"/>
</dbReference>
<dbReference type="GO" id="GO:0016020">
    <property type="term" value="C:membrane"/>
    <property type="evidence" value="ECO:0007669"/>
    <property type="project" value="UniProtKB-SubCell"/>
</dbReference>
<evidence type="ECO:0000256" key="5">
    <source>
        <dbReference type="SAM" id="Phobius"/>
    </source>
</evidence>
<feature type="transmembrane region" description="Helical" evidence="5">
    <location>
        <begin position="131"/>
        <end position="156"/>
    </location>
</feature>
<comment type="subcellular location">
    <subcellularLocation>
        <location evidence="1">Membrane</location>
        <topology evidence="1">Multi-pass membrane protein</topology>
    </subcellularLocation>
</comment>